<comment type="caution">
    <text evidence="2">The sequence shown here is derived from an EMBL/GenBank/DDBJ whole genome shotgun (WGS) entry which is preliminary data.</text>
</comment>
<accession>A0A426WVA2</accession>
<evidence type="ECO:0000313" key="2">
    <source>
        <dbReference type="EMBL" id="RRT31156.1"/>
    </source>
</evidence>
<gene>
    <name evidence="2" type="ORF">B296_00059263</name>
</gene>
<feature type="compositionally biased region" description="Polar residues" evidence="1">
    <location>
        <begin position="87"/>
        <end position="107"/>
    </location>
</feature>
<organism evidence="2 3">
    <name type="scientific">Ensete ventricosum</name>
    <name type="common">Abyssinian banana</name>
    <name type="synonym">Musa ensete</name>
    <dbReference type="NCBI Taxonomy" id="4639"/>
    <lineage>
        <taxon>Eukaryota</taxon>
        <taxon>Viridiplantae</taxon>
        <taxon>Streptophyta</taxon>
        <taxon>Embryophyta</taxon>
        <taxon>Tracheophyta</taxon>
        <taxon>Spermatophyta</taxon>
        <taxon>Magnoliopsida</taxon>
        <taxon>Liliopsida</taxon>
        <taxon>Zingiberales</taxon>
        <taxon>Musaceae</taxon>
        <taxon>Ensete</taxon>
    </lineage>
</organism>
<feature type="region of interest" description="Disordered" evidence="1">
    <location>
        <begin position="26"/>
        <end position="107"/>
    </location>
</feature>
<evidence type="ECO:0000313" key="3">
    <source>
        <dbReference type="Proteomes" id="UP000287651"/>
    </source>
</evidence>
<evidence type="ECO:0000256" key="1">
    <source>
        <dbReference type="SAM" id="MobiDB-lite"/>
    </source>
</evidence>
<name>A0A426WVA2_ENSVE</name>
<dbReference type="AlphaFoldDB" id="A0A426WVA2"/>
<feature type="compositionally biased region" description="Basic and acidic residues" evidence="1">
    <location>
        <begin position="69"/>
        <end position="80"/>
    </location>
</feature>
<reference evidence="2 3" key="1">
    <citation type="journal article" date="2014" name="Agronomy (Basel)">
        <title>A Draft Genome Sequence for Ensete ventricosum, the Drought-Tolerant Tree Against Hunger.</title>
        <authorList>
            <person name="Harrison J."/>
            <person name="Moore K.A."/>
            <person name="Paszkiewicz K."/>
            <person name="Jones T."/>
            <person name="Grant M."/>
            <person name="Ambacheew D."/>
            <person name="Muzemil S."/>
            <person name="Studholme D.J."/>
        </authorList>
    </citation>
    <scope>NUCLEOTIDE SEQUENCE [LARGE SCALE GENOMIC DNA]</scope>
</reference>
<feature type="compositionally biased region" description="Polar residues" evidence="1">
    <location>
        <begin position="52"/>
        <end position="67"/>
    </location>
</feature>
<proteinExistence type="predicted"/>
<dbReference type="Proteomes" id="UP000287651">
    <property type="component" value="Unassembled WGS sequence"/>
</dbReference>
<sequence length="107" mass="11616">MVTTPMNVVTSSTRLKTLFGAATCDDMSANNPLSKTVGPPETCLPDLRAGSKSRSTSSLAVRHQATTAPRREKLTRDPRSKRGRYITKTSTSHSGQKARSTHLTTTR</sequence>
<protein>
    <submittedName>
        <fullName evidence="2">Uncharacterized protein</fullName>
    </submittedName>
</protein>
<dbReference type="EMBL" id="AMZH03045774">
    <property type="protein sequence ID" value="RRT31156.1"/>
    <property type="molecule type" value="Genomic_DNA"/>
</dbReference>